<dbReference type="PROSITE" id="PS50983">
    <property type="entry name" value="FE_B12_PBP"/>
    <property type="match status" value="1"/>
</dbReference>
<dbReference type="SUPFAM" id="SSF53807">
    <property type="entry name" value="Helical backbone' metal receptor"/>
    <property type="match status" value="1"/>
</dbReference>
<dbReference type="SUPFAM" id="SSF51215">
    <property type="entry name" value="Regulatory protein AraC"/>
    <property type="match status" value="1"/>
</dbReference>
<gene>
    <name evidence="6" type="ORF">DN757_25595</name>
</gene>
<keyword evidence="1" id="KW-0805">Transcription regulation</keyword>
<dbReference type="GO" id="GO:0043565">
    <property type="term" value="F:sequence-specific DNA binding"/>
    <property type="evidence" value="ECO:0007669"/>
    <property type="project" value="InterPro"/>
</dbReference>
<dbReference type="EMBL" id="QKWW01000087">
    <property type="protein sequence ID" value="PZT52784.1"/>
    <property type="molecule type" value="Genomic_DNA"/>
</dbReference>
<sequence>MEKKDYMKRLENIHISSVHVYQGAIVTAQVQRRTWRRYAVCRISSGKGVLKLNHAVHLVSENDWVIFEPGMYMEIETNGEAPLRYQIILFSYVGLVRQQAAWRTEMFDFPVTGKLQLSESTREVQQMLDQLVHSTPRFRELENIENKQQLHRLLIRLIRNVKSNAAPQAGMDQVLSYMTHHYMKEIRIEQLAAMAGLSVNHFTRTFKREFHMTPVEYLMQQRISKAKQLLFSTEKIRVIAERVGYKDEHYFSRVFKKREGIAPTLFMKNKVNRIAALYYGLDDAVTTLGLEPVSALSYGQRVSRHASNLQSEPLGHSPLMLDSFDPNFDRLRGIQPDLIITSDRMQLNSSLHRIAPTAVLRHTDDIAENLLYMAGVMGRNEQAVRWIEQHAKLRDVLKAGLRSRWGKQRGMFIRITAHFTRIYGKHNQVGPLLYEDLGFLLPAHFPEGEWAVEMYESHWKLYDADHLFVMVDPVAEAYDRWRQLQQSGEWTHLTAVRMGHVYDAGDIFFRTLGPAGRLWSMHYVAGLLGVKAR</sequence>
<dbReference type="Gene3D" id="1.10.10.60">
    <property type="entry name" value="Homeodomain-like"/>
    <property type="match status" value="2"/>
</dbReference>
<dbReference type="AlphaFoldDB" id="A0A2W6NA20"/>
<dbReference type="SUPFAM" id="SSF46689">
    <property type="entry name" value="Homeodomain-like"/>
    <property type="match status" value="2"/>
</dbReference>
<dbReference type="InterPro" id="IPR002491">
    <property type="entry name" value="ABC_transptr_periplasmic_BD"/>
</dbReference>
<organism evidence="6 7">
    <name type="scientific">Paenibacillus silvae</name>
    <dbReference type="NCBI Taxonomy" id="1325358"/>
    <lineage>
        <taxon>Bacteria</taxon>
        <taxon>Bacillati</taxon>
        <taxon>Bacillota</taxon>
        <taxon>Bacilli</taxon>
        <taxon>Bacillales</taxon>
        <taxon>Paenibacillaceae</taxon>
        <taxon>Paenibacillus</taxon>
    </lineage>
</organism>
<evidence type="ECO:0000256" key="2">
    <source>
        <dbReference type="ARBA" id="ARBA00023125"/>
    </source>
</evidence>
<dbReference type="SMART" id="SM00342">
    <property type="entry name" value="HTH_ARAC"/>
    <property type="match status" value="1"/>
</dbReference>
<evidence type="ECO:0000313" key="6">
    <source>
        <dbReference type="EMBL" id="PZT52784.1"/>
    </source>
</evidence>
<comment type="caution">
    <text evidence="6">The sequence shown here is derived from an EMBL/GenBank/DDBJ whole genome shotgun (WGS) entry which is preliminary data.</text>
</comment>
<dbReference type="Gene3D" id="3.40.50.1980">
    <property type="entry name" value="Nitrogenase molybdenum iron protein domain"/>
    <property type="match status" value="2"/>
</dbReference>
<name>A0A2W6NA20_9BACL</name>
<accession>A0A2W6NA20</accession>
<evidence type="ECO:0000256" key="3">
    <source>
        <dbReference type="ARBA" id="ARBA00023163"/>
    </source>
</evidence>
<feature type="domain" description="Fe/B12 periplasmic-binding" evidence="5">
    <location>
        <begin position="273"/>
        <end position="532"/>
    </location>
</feature>
<dbReference type="PANTHER" id="PTHR43280">
    <property type="entry name" value="ARAC-FAMILY TRANSCRIPTIONAL REGULATOR"/>
    <property type="match status" value="1"/>
</dbReference>
<dbReference type="PROSITE" id="PS00041">
    <property type="entry name" value="HTH_ARAC_FAMILY_1"/>
    <property type="match status" value="1"/>
</dbReference>
<dbReference type="InterPro" id="IPR018062">
    <property type="entry name" value="HTH_AraC-typ_CS"/>
</dbReference>
<reference evidence="6 7" key="1">
    <citation type="submission" date="2018-06" db="EMBL/GenBank/DDBJ databases">
        <title>Isolation of heavy metals resistant Paenibacillus silvae NC2 from Gold-Copper mine in ZiJin, China.</title>
        <authorList>
            <person name="Xu J."/>
            <person name="Mazhar H.S."/>
            <person name="Rensing C."/>
        </authorList>
    </citation>
    <scope>NUCLEOTIDE SEQUENCE [LARGE SCALE GENOMIC DNA]</scope>
    <source>
        <strain evidence="6 7">NC2</strain>
    </source>
</reference>
<dbReference type="Pfam" id="PF01497">
    <property type="entry name" value="Peripla_BP_2"/>
    <property type="match status" value="1"/>
</dbReference>
<proteinExistence type="predicted"/>
<evidence type="ECO:0000313" key="7">
    <source>
        <dbReference type="Proteomes" id="UP000249204"/>
    </source>
</evidence>
<evidence type="ECO:0000259" key="5">
    <source>
        <dbReference type="PROSITE" id="PS50983"/>
    </source>
</evidence>
<dbReference type="PANTHER" id="PTHR43280:SF28">
    <property type="entry name" value="HTH-TYPE TRANSCRIPTIONAL ACTIVATOR RHAS"/>
    <property type="match status" value="1"/>
</dbReference>
<keyword evidence="3" id="KW-0804">Transcription</keyword>
<evidence type="ECO:0000259" key="4">
    <source>
        <dbReference type="PROSITE" id="PS01124"/>
    </source>
</evidence>
<keyword evidence="2" id="KW-0238">DNA-binding</keyword>
<dbReference type="Proteomes" id="UP000249204">
    <property type="component" value="Unassembled WGS sequence"/>
</dbReference>
<dbReference type="InterPro" id="IPR009057">
    <property type="entry name" value="Homeodomain-like_sf"/>
</dbReference>
<dbReference type="Pfam" id="PF12833">
    <property type="entry name" value="HTH_18"/>
    <property type="match status" value="1"/>
</dbReference>
<dbReference type="InterPro" id="IPR003313">
    <property type="entry name" value="AraC-bd"/>
</dbReference>
<dbReference type="Pfam" id="PF02311">
    <property type="entry name" value="AraC_binding"/>
    <property type="match status" value="1"/>
</dbReference>
<evidence type="ECO:0008006" key="8">
    <source>
        <dbReference type="Google" id="ProtNLM"/>
    </source>
</evidence>
<dbReference type="PROSITE" id="PS01124">
    <property type="entry name" value="HTH_ARAC_FAMILY_2"/>
    <property type="match status" value="1"/>
</dbReference>
<protein>
    <recommendedName>
        <fullName evidence="8">AraC family transcriptional regulator</fullName>
    </recommendedName>
</protein>
<feature type="domain" description="HTH araC/xylS-type" evidence="4">
    <location>
        <begin position="172"/>
        <end position="269"/>
    </location>
</feature>
<dbReference type="InterPro" id="IPR018060">
    <property type="entry name" value="HTH_AraC"/>
</dbReference>
<dbReference type="InterPro" id="IPR037923">
    <property type="entry name" value="HTH-like"/>
</dbReference>
<evidence type="ECO:0000256" key="1">
    <source>
        <dbReference type="ARBA" id="ARBA00023015"/>
    </source>
</evidence>
<dbReference type="GO" id="GO:0003700">
    <property type="term" value="F:DNA-binding transcription factor activity"/>
    <property type="evidence" value="ECO:0007669"/>
    <property type="project" value="InterPro"/>
</dbReference>
<dbReference type="RefSeq" id="WP_111273011.1">
    <property type="nucleotide sequence ID" value="NZ_QKWW01000087.1"/>
</dbReference>